<gene>
    <name evidence="2" type="ORF">QLH32_00050</name>
</gene>
<protein>
    <recommendedName>
        <fullName evidence="4">DUF2357 domain-containing protein</fullName>
    </recommendedName>
</protein>
<evidence type="ECO:0008006" key="4">
    <source>
        <dbReference type="Google" id="ProtNLM"/>
    </source>
</evidence>
<organism evidence="2 3">
    <name type="scientific">Acinetobacter corruptisaponis</name>
    <dbReference type="NCBI Taxonomy" id="3045147"/>
    <lineage>
        <taxon>Bacteria</taxon>
        <taxon>Pseudomonadati</taxon>
        <taxon>Pseudomonadota</taxon>
        <taxon>Gammaproteobacteria</taxon>
        <taxon>Moraxellales</taxon>
        <taxon>Moraxellaceae</taxon>
        <taxon>Acinetobacter</taxon>
    </lineage>
</organism>
<feature type="region of interest" description="Disordered" evidence="1">
    <location>
        <begin position="1"/>
        <end position="29"/>
    </location>
</feature>
<accession>A0ABY8S2H3</accession>
<evidence type="ECO:0000256" key="1">
    <source>
        <dbReference type="SAM" id="MobiDB-lite"/>
    </source>
</evidence>
<evidence type="ECO:0000313" key="2">
    <source>
        <dbReference type="EMBL" id="WHP05915.1"/>
    </source>
</evidence>
<proteinExistence type="predicted"/>
<evidence type="ECO:0000313" key="3">
    <source>
        <dbReference type="Proteomes" id="UP001229836"/>
    </source>
</evidence>
<dbReference type="Proteomes" id="UP001229836">
    <property type="component" value="Chromosome"/>
</dbReference>
<sequence>MDDENIIQTDAPEMDKDGASSDLNSTPFKSVSQSIDDVAEAIIEQLLGDERLKKLFNRPQNNDQRRNRRMFGRQKNKEQQHLLLEDLVAQDNNGLALSIKTDQFAKEYLQVVDILYRELEAEYDDFPVKHHKTNPYLQRLLVGDSWNLQTLMRIEVFMLTLLQQSTPAFLYSKEQMPQIKLESSKQLEQRVTRLGREFLFLWSEMDFIKQLNGGYFTRNVQLLADFFWHQDPSIKKFSGFKIIKRDANPESLEELSNLFIKLVEFARRGKFQPNIMDNRPRAGVVEPVAEIVKPSSIAMTKDWIKRSQQLREAIDYFRRYKQKNIVLYRFQIQLELKNSKVPYEQFQKFFGIVNKKAVRPQGFKGYLDFLYFWKENFITQDLIQDMIIILDASSLIDIPEQDDQKAKLRDIPAEFFEYMRMTLNENSVIFGDQKPVLELYPIPVMQGKVWNMPAELMIETGDKEKRAFFENHILPYFVYMEIFDVDYSDDIKNRFKRGQKS</sequence>
<dbReference type="RefSeq" id="WP_283267464.1">
    <property type="nucleotide sequence ID" value="NZ_CP125669.1"/>
</dbReference>
<name>A0ABY8S2H3_9GAMM</name>
<reference evidence="2 3" key="1">
    <citation type="submission" date="2023-05" db="EMBL/GenBank/DDBJ databases">
        <title>The complete genome of Acinetobacter sp. nov KCTC 92772.</title>
        <authorList>
            <person name="Zhou G."/>
        </authorList>
    </citation>
    <scope>NUCLEOTIDE SEQUENCE [LARGE SCALE GENOMIC DNA]</scope>
    <source>
        <strain evidence="2 3">KCTC 92772</strain>
    </source>
</reference>
<dbReference type="EMBL" id="CP125669">
    <property type="protein sequence ID" value="WHP05915.1"/>
    <property type="molecule type" value="Genomic_DNA"/>
</dbReference>
<keyword evidence="3" id="KW-1185">Reference proteome</keyword>